<dbReference type="InterPro" id="IPR036388">
    <property type="entry name" value="WH-like_DNA-bd_sf"/>
</dbReference>
<dbReference type="Pfam" id="PF21906">
    <property type="entry name" value="WHD_NrtR"/>
    <property type="match status" value="1"/>
</dbReference>
<dbReference type="PANTHER" id="PTHR43736">
    <property type="entry name" value="ADP-RIBOSE PYROPHOSPHATASE"/>
    <property type="match status" value="1"/>
</dbReference>
<dbReference type="InterPro" id="IPR015797">
    <property type="entry name" value="NUDIX_hydrolase-like_dom_sf"/>
</dbReference>
<dbReference type="PANTHER" id="PTHR43736:SF4">
    <property type="entry name" value="SLR1690 PROTEIN"/>
    <property type="match status" value="1"/>
</dbReference>
<feature type="compositionally biased region" description="Basic and acidic residues" evidence="1">
    <location>
        <begin position="211"/>
        <end position="221"/>
    </location>
</feature>
<keyword evidence="4" id="KW-1185">Reference proteome</keyword>
<evidence type="ECO:0000256" key="1">
    <source>
        <dbReference type="SAM" id="MobiDB-lite"/>
    </source>
</evidence>
<dbReference type="InterPro" id="IPR054105">
    <property type="entry name" value="WHD_NrtR"/>
</dbReference>
<dbReference type="SUPFAM" id="SSF55811">
    <property type="entry name" value="Nudix"/>
    <property type="match status" value="1"/>
</dbReference>
<dbReference type="EMBL" id="BONK01000003">
    <property type="protein sequence ID" value="GIG20431.1"/>
    <property type="molecule type" value="Genomic_DNA"/>
</dbReference>
<feature type="region of interest" description="Disordered" evidence="1">
    <location>
        <begin position="202"/>
        <end position="221"/>
    </location>
</feature>
<dbReference type="Gene3D" id="1.10.10.10">
    <property type="entry name" value="Winged helix-like DNA-binding domain superfamily/Winged helix DNA-binding domain"/>
    <property type="match status" value="1"/>
</dbReference>
<dbReference type="AlphaFoldDB" id="A0A919P2F4"/>
<accession>A0A919P2F4</accession>
<organism evidence="3 4">
    <name type="scientific">Cellulomonas chitinilytica</name>
    <dbReference type="NCBI Taxonomy" id="398759"/>
    <lineage>
        <taxon>Bacteria</taxon>
        <taxon>Bacillati</taxon>
        <taxon>Actinomycetota</taxon>
        <taxon>Actinomycetes</taxon>
        <taxon>Micrococcales</taxon>
        <taxon>Cellulomonadaceae</taxon>
        <taxon>Cellulomonas</taxon>
    </lineage>
</organism>
<feature type="domain" description="Nudix hydrolase" evidence="2">
    <location>
        <begin position="18"/>
        <end position="146"/>
    </location>
</feature>
<comment type="caution">
    <text evidence="3">The sequence shown here is derived from an EMBL/GenBank/DDBJ whole genome shotgun (WGS) entry which is preliminary data.</text>
</comment>
<evidence type="ECO:0000259" key="2">
    <source>
        <dbReference type="PROSITE" id="PS51462"/>
    </source>
</evidence>
<evidence type="ECO:0000313" key="4">
    <source>
        <dbReference type="Proteomes" id="UP000632740"/>
    </source>
</evidence>
<proteinExistence type="predicted"/>
<protein>
    <submittedName>
        <fullName evidence="3">NUDIX hydrolase</fullName>
    </submittedName>
</protein>
<dbReference type="GO" id="GO:0016787">
    <property type="term" value="F:hydrolase activity"/>
    <property type="evidence" value="ECO:0007669"/>
    <property type="project" value="UniProtKB-KW"/>
</dbReference>
<dbReference type="Pfam" id="PF00293">
    <property type="entry name" value="NUDIX"/>
    <property type="match status" value="1"/>
</dbReference>
<dbReference type="Gene3D" id="3.90.79.10">
    <property type="entry name" value="Nucleoside Triphosphate Pyrophosphohydrolase"/>
    <property type="match status" value="1"/>
</dbReference>
<dbReference type="SUPFAM" id="SSF46785">
    <property type="entry name" value="Winged helix' DNA-binding domain"/>
    <property type="match status" value="1"/>
</dbReference>
<dbReference type="PROSITE" id="PS51462">
    <property type="entry name" value="NUDIX"/>
    <property type="match status" value="1"/>
</dbReference>
<evidence type="ECO:0000313" key="3">
    <source>
        <dbReference type="EMBL" id="GIG20431.1"/>
    </source>
</evidence>
<reference evidence="3" key="1">
    <citation type="submission" date="2021-01" db="EMBL/GenBank/DDBJ databases">
        <title>Whole genome shotgun sequence of Cellulomonas chitinilytica NBRC 110799.</title>
        <authorList>
            <person name="Komaki H."/>
            <person name="Tamura T."/>
        </authorList>
    </citation>
    <scope>NUCLEOTIDE SEQUENCE</scope>
    <source>
        <strain evidence="3">NBRC 110799</strain>
    </source>
</reference>
<dbReference type="Proteomes" id="UP000632740">
    <property type="component" value="Unassembled WGS sequence"/>
</dbReference>
<dbReference type="InterPro" id="IPR036390">
    <property type="entry name" value="WH_DNA-bd_sf"/>
</dbReference>
<gene>
    <name evidence="3" type="ORF">Cch01nite_11550</name>
</gene>
<dbReference type="RefSeq" id="WP_203749802.1">
    <property type="nucleotide sequence ID" value="NZ_BONK01000003.1"/>
</dbReference>
<dbReference type="InterPro" id="IPR000086">
    <property type="entry name" value="NUDIX_hydrolase_dom"/>
</dbReference>
<name>A0A919P2F4_9CELL</name>
<keyword evidence="3" id="KW-0378">Hydrolase</keyword>
<dbReference type="CDD" id="cd18873">
    <property type="entry name" value="NUDIX_NadM_like"/>
    <property type="match status" value="1"/>
</dbReference>
<sequence>MTSPLDAAGRSLEDYPRPSVAVDTAVLTVEDGQLCVLLVRAADADDATAWRLPGTFLHPGEMLSDAVARSLRDKAGVTGLRPQQLRVFDDPQRDDRGWVLSVAHLDVVRADRIPTTARIRLAPAADVPELPFDHRDIIDVAVEALQKRYEASPDPFELMEPAEPDGSFTLRELRLTHESVAGRRLPPDTFRRSMRAELVETGRLSHGRRGKPAELYRRRTD</sequence>